<sequence>MHKYSFFQRGAVIAMAGLCFLTAPASAQPAQPHRFLATTEKTVILTFGGLSRQAPLQNILNYMQAEKLRGTFFVTERELQRNRANLQLIRSFGQDMAIGLVPTKEGGVQDYCAQIQRIRKALQADFGVSSNFVRIMSGGGNQEAMQEAVAKTGCTLISQGLNVVQSKHKDAQSPAEVMPQIFGKWTTSLNRGEIVYLRTDFYTHDNLAADMLREIKKQKLDNIGYAPQDTADSPDNDSAYHTSSLADVAKNKAEHYTYPVNPDDLPIEMQPEYGANQITDKNFMQEFYRRYIGAPEVGAIDRMLGFSRTEMARADTTGLVKTAPPQTVFLTFDDWGNDDSINKILYVLRKHHVHGTFFIITRNMLNNPNLLRAIASEGNEIGSHTNNHVAMTVQDKRGKQIPVESEEEYKADVESSYPKLLAVVGDMRLDSGRPALTRLLRPPTLAVSRMGAKAIFNAGYTYIVNGSGSTEDYGAVSMQSLVGIMNKIVHDEKGNVRRGAILIMHMSATAKRTPEALDILLTANDNLPEGHPGKFKVALLGDYLQDGYDQSKEQHK</sequence>
<dbReference type="EMBL" id="FNJQ01000005">
    <property type="protein sequence ID" value="SDP03795.1"/>
    <property type="molecule type" value="Genomic_DNA"/>
</dbReference>
<feature type="chain" id="PRO_5010248902" evidence="1">
    <location>
        <begin position="28"/>
        <end position="556"/>
    </location>
</feature>
<feature type="signal peptide" evidence="1">
    <location>
        <begin position="1"/>
        <end position="27"/>
    </location>
</feature>
<protein>
    <submittedName>
        <fullName evidence="3">Polysaccharide deacetylase</fullName>
    </submittedName>
</protein>
<dbReference type="InterPro" id="IPR002509">
    <property type="entry name" value="NODB_dom"/>
</dbReference>
<reference evidence="3 4" key="1">
    <citation type="submission" date="2016-10" db="EMBL/GenBank/DDBJ databases">
        <authorList>
            <person name="de Groot N.N."/>
        </authorList>
    </citation>
    <scope>NUCLEOTIDE SEQUENCE [LARGE SCALE GENOMIC DNA]</scope>
    <source>
        <strain evidence="3 4">S137</strain>
    </source>
</reference>
<dbReference type="GO" id="GO:0005975">
    <property type="term" value="P:carbohydrate metabolic process"/>
    <property type="evidence" value="ECO:0007669"/>
    <property type="project" value="InterPro"/>
</dbReference>
<dbReference type="Gene3D" id="3.20.20.370">
    <property type="entry name" value="Glycoside hydrolase/deacetylase"/>
    <property type="match status" value="2"/>
</dbReference>
<dbReference type="Proteomes" id="UP000182412">
    <property type="component" value="Unassembled WGS sequence"/>
</dbReference>
<dbReference type="OrthoDB" id="9812065at2"/>
<dbReference type="RefSeq" id="WP_081342428.1">
    <property type="nucleotide sequence ID" value="NZ_FNJQ01000005.1"/>
</dbReference>
<proteinExistence type="predicted"/>
<evidence type="ECO:0000313" key="3">
    <source>
        <dbReference type="EMBL" id="SDP03795.1"/>
    </source>
</evidence>
<dbReference type="CDD" id="cd10917">
    <property type="entry name" value="CE4_NodB_like_6s_7s"/>
    <property type="match status" value="1"/>
</dbReference>
<evidence type="ECO:0000256" key="1">
    <source>
        <dbReference type="SAM" id="SignalP"/>
    </source>
</evidence>
<name>A0A1H0PGN1_SELRU</name>
<feature type="domain" description="NodB homology" evidence="2">
    <location>
        <begin position="326"/>
        <end position="530"/>
    </location>
</feature>
<dbReference type="PANTHER" id="PTHR10587">
    <property type="entry name" value="GLYCOSYL TRANSFERASE-RELATED"/>
    <property type="match status" value="1"/>
</dbReference>
<dbReference type="GO" id="GO:0016810">
    <property type="term" value="F:hydrolase activity, acting on carbon-nitrogen (but not peptide) bonds"/>
    <property type="evidence" value="ECO:0007669"/>
    <property type="project" value="InterPro"/>
</dbReference>
<evidence type="ECO:0000313" key="4">
    <source>
        <dbReference type="Proteomes" id="UP000182412"/>
    </source>
</evidence>
<gene>
    <name evidence="3" type="ORF">SAMN05216366_10524</name>
</gene>
<accession>A0A1H0PGN1</accession>
<organism evidence="3 4">
    <name type="scientific">Selenomonas ruminantium</name>
    <dbReference type="NCBI Taxonomy" id="971"/>
    <lineage>
        <taxon>Bacteria</taxon>
        <taxon>Bacillati</taxon>
        <taxon>Bacillota</taxon>
        <taxon>Negativicutes</taxon>
        <taxon>Selenomonadales</taxon>
        <taxon>Selenomonadaceae</taxon>
        <taxon>Selenomonas</taxon>
    </lineage>
</organism>
<dbReference type="SUPFAM" id="SSF88713">
    <property type="entry name" value="Glycoside hydrolase/deacetylase"/>
    <property type="match status" value="2"/>
</dbReference>
<evidence type="ECO:0000259" key="2">
    <source>
        <dbReference type="PROSITE" id="PS51677"/>
    </source>
</evidence>
<dbReference type="AlphaFoldDB" id="A0A1H0PGN1"/>
<dbReference type="Pfam" id="PF01522">
    <property type="entry name" value="Polysacc_deac_1"/>
    <property type="match status" value="2"/>
</dbReference>
<dbReference type="PROSITE" id="PS51677">
    <property type="entry name" value="NODB"/>
    <property type="match status" value="1"/>
</dbReference>
<dbReference type="InterPro" id="IPR050248">
    <property type="entry name" value="Polysacc_deacetylase_ArnD"/>
</dbReference>
<dbReference type="InterPro" id="IPR011330">
    <property type="entry name" value="Glyco_hydro/deAcase_b/a-brl"/>
</dbReference>
<keyword evidence="1" id="KW-0732">Signal</keyword>